<evidence type="ECO:0000256" key="5">
    <source>
        <dbReference type="ARBA" id="ARBA00023125"/>
    </source>
</evidence>
<protein>
    <recommendedName>
        <fullName evidence="3">DNA topoisomerase</fullName>
        <ecNumber evidence="3">5.6.2.1</ecNumber>
    </recommendedName>
</protein>
<proteinExistence type="inferred from homology"/>
<evidence type="ECO:0000256" key="6">
    <source>
        <dbReference type="ARBA" id="ARBA00023235"/>
    </source>
</evidence>
<comment type="similarity">
    <text evidence="2">Belongs to the type IB topoisomerase family.</text>
</comment>
<evidence type="ECO:0000256" key="4">
    <source>
        <dbReference type="ARBA" id="ARBA00023029"/>
    </source>
</evidence>
<dbReference type="Gene3D" id="1.10.132.120">
    <property type="match status" value="1"/>
</dbReference>
<evidence type="ECO:0000256" key="3">
    <source>
        <dbReference type="ARBA" id="ARBA00012891"/>
    </source>
</evidence>
<evidence type="ECO:0000259" key="8">
    <source>
        <dbReference type="Pfam" id="PF21338"/>
    </source>
</evidence>
<dbReference type="Pfam" id="PF21338">
    <property type="entry name" value="Top1B_N_bact"/>
    <property type="match status" value="1"/>
</dbReference>
<sequence length="351" mass="39766">MSLKSSSADQPVSLRKAGLVYVSDEEPGIRRVRRGRGFSYQLPDGSILDDPTVRQRIRALALPPAYHDVWICTKANGHLQATGYDARNRKQYCYHPEWQALRSQQKFDDLLRFAESLPAIRGRVERDLRAPSDEAHFLLAALIVLLDETHLRVGNRSYAKENHTYGATTLLKQHLSLDGEQVEIHFRAKGGKRVSKRLRSPRLQRILEEIADLPGRELFSWRDDTGLHRVESSQLNAYLSEIAGLPVSAKTFRTWGGSLAAFREGLSQLRRGEQPHVKDMCRSAAKALHNTPSVCRTSYVHPAILSLAELKDEGERRTLLARLDRSVPESGLYADEARLVAFLRRDGKMKR</sequence>
<dbReference type="InterPro" id="IPR014711">
    <property type="entry name" value="TopoI_cat_a-hlx-sub_euk"/>
</dbReference>
<reference evidence="10" key="1">
    <citation type="journal article" date="2019" name="Int. J. Syst. Evol. Microbiol.">
        <title>The Global Catalogue of Microorganisms (GCM) 10K type strain sequencing project: providing services to taxonomists for standard genome sequencing and annotation.</title>
        <authorList>
            <consortium name="The Broad Institute Genomics Platform"/>
            <consortium name="The Broad Institute Genome Sequencing Center for Infectious Disease"/>
            <person name="Wu L."/>
            <person name="Ma J."/>
        </authorList>
    </citation>
    <scope>NUCLEOTIDE SEQUENCE [LARGE SCALE GENOMIC DNA]</scope>
    <source>
        <strain evidence="10">KCTC 52231</strain>
    </source>
</reference>
<comment type="catalytic activity">
    <reaction evidence="1">
        <text>ATP-independent breakage of single-stranded DNA, followed by passage and rejoining.</text>
        <dbReference type="EC" id="5.6.2.1"/>
    </reaction>
</comment>
<comment type="caution">
    <text evidence="9">The sequence shown here is derived from an EMBL/GenBank/DDBJ whole genome shotgun (WGS) entry which is preliminary data.</text>
</comment>
<keyword evidence="5" id="KW-0238">DNA-binding</keyword>
<dbReference type="InterPro" id="IPR001631">
    <property type="entry name" value="TopoI"/>
</dbReference>
<name>A0ABV7I1B6_9HYPH</name>
<evidence type="ECO:0000313" key="10">
    <source>
        <dbReference type="Proteomes" id="UP001595647"/>
    </source>
</evidence>
<organism evidence="9 10">
    <name type="scientific">Ciceribacter thiooxidans</name>
    <dbReference type="NCBI Taxonomy" id="1969821"/>
    <lineage>
        <taxon>Bacteria</taxon>
        <taxon>Pseudomonadati</taxon>
        <taxon>Pseudomonadota</taxon>
        <taxon>Alphaproteobacteria</taxon>
        <taxon>Hyphomicrobiales</taxon>
        <taxon>Rhizobiaceae</taxon>
        <taxon>Ciceribacter</taxon>
    </lineage>
</organism>
<dbReference type="SUPFAM" id="SSF56349">
    <property type="entry name" value="DNA breaking-rejoining enzymes"/>
    <property type="match status" value="1"/>
</dbReference>
<dbReference type="EC" id="5.6.2.1" evidence="3"/>
<accession>A0ABV7I1B6</accession>
<gene>
    <name evidence="9" type="ORF">ACFOHV_01570</name>
</gene>
<keyword evidence="4" id="KW-0799">Topoisomerase</keyword>
<dbReference type="SUPFAM" id="SSF55869">
    <property type="entry name" value="DNA topoisomerase I domain"/>
    <property type="match status" value="1"/>
</dbReference>
<dbReference type="Gene3D" id="3.30.66.10">
    <property type="entry name" value="DNA topoisomerase I domain"/>
    <property type="match status" value="1"/>
</dbReference>
<dbReference type="InterPro" id="IPR013500">
    <property type="entry name" value="TopoI_cat_euk"/>
</dbReference>
<dbReference type="Pfam" id="PF01028">
    <property type="entry name" value="Topoisom_I"/>
    <property type="match status" value="1"/>
</dbReference>
<keyword evidence="10" id="KW-1185">Reference proteome</keyword>
<evidence type="ECO:0000259" key="7">
    <source>
        <dbReference type="Pfam" id="PF01028"/>
    </source>
</evidence>
<dbReference type="InterPro" id="IPR035447">
    <property type="entry name" value="DNA_topo_I_N_sf"/>
</dbReference>
<keyword evidence="6" id="KW-0413">Isomerase</keyword>
<evidence type="ECO:0000256" key="2">
    <source>
        <dbReference type="ARBA" id="ARBA00006645"/>
    </source>
</evidence>
<dbReference type="PRINTS" id="PR00416">
    <property type="entry name" value="EUTPISMRASEI"/>
</dbReference>
<dbReference type="Proteomes" id="UP001595647">
    <property type="component" value="Unassembled WGS sequence"/>
</dbReference>
<dbReference type="InterPro" id="IPR011010">
    <property type="entry name" value="DNA_brk_join_enz"/>
</dbReference>
<dbReference type="Gene3D" id="3.90.15.10">
    <property type="entry name" value="Topoisomerase I, Chain A, domain 3"/>
    <property type="match status" value="1"/>
</dbReference>
<dbReference type="RefSeq" id="WP_182306057.1">
    <property type="nucleotide sequence ID" value="NZ_CP059896.1"/>
</dbReference>
<dbReference type="EMBL" id="JBHRTG010000001">
    <property type="protein sequence ID" value="MFC3161961.1"/>
    <property type="molecule type" value="Genomic_DNA"/>
</dbReference>
<feature type="domain" description="DNA topoisomerase I catalytic core eukaryotic-type" evidence="7">
    <location>
        <begin position="100"/>
        <end position="288"/>
    </location>
</feature>
<evidence type="ECO:0000313" key="9">
    <source>
        <dbReference type="EMBL" id="MFC3161961.1"/>
    </source>
</evidence>
<dbReference type="PROSITE" id="PS52038">
    <property type="entry name" value="TOPO_IB_2"/>
    <property type="match status" value="1"/>
</dbReference>
<dbReference type="InterPro" id="IPR049331">
    <property type="entry name" value="Top1B_N_bact"/>
</dbReference>
<feature type="domain" description="DNA topoisomerase IB N-terminal" evidence="8">
    <location>
        <begin position="37"/>
        <end position="85"/>
    </location>
</feature>
<evidence type="ECO:0000256" key="1">
    <source>
        <dbReference type="ARBA" id="ARBA00000213"/>
    </source>
</evidence>